<dbReference type="InterPro" id="IPR023296">
    <property type="entry name" value="Glyco_hydro_beta-prop_sf"/>
</dbReference>
<feature type="domain" description="Beta-xylosidase C-terminal Concanavalin A-like" evidence="6">
    <location>
        <begin position="300"/>
        <end position="494"/>
    </location>
</feature>
<dbReference type="Pfam" id="PF17851">
    <property type="entry name" value="GH43_C2"/>
    <property type="match status" value="1"/>
</dbReference>
<evidence type="ECO:0000313" key="7">
    <source>
        <dbReference type="EMBL" id="GAE92171.1"/>
    </source>
</evidence>
<feature type="site" description="Important for catalytic activity, responsible for pKa modulation of the active site Glu and correct orientation of both the proton donor and substrate" evidence="4">
    <location>
        <position position="100"/>
    </location>
</feature>
<dbReference type="Proteomes" id="UP000019102">
    <property type="component" value="Unassembled WGS sequence"/>
</dbReference>
<evidence type="ECO:0000259" key="6">
    <source>
        <dbReference type="Pfam" id="PF17851"/>
    </source>
</evidence>
<proteinExistence type="inferred from homology"/>
<dbReference type="CDD" id="cd18617">
    <property type="entry name" value="GH43_XynB-like"/>
    <property type="match status" value="1"/>
</dbReference>
<sequence length="499" mass="57598">MVTSSFEYFPGVPIFHSKDLVHWRQIGHVLDRPEQLNLDQTPNSRGIYAPTIRYHNGIFYMITTFVVSKQGARKNFYVTAEDPAGPWSNLIWLEGAPGIDPSLFFDDDGKVYYTGNRKPPPSGQQYLKHNEIWLQELDLQKKQLVGPTYSLWDGALKYAHAQEAPHLYKINGWYYLMIAEGGTGHTHAVTIARSKTITGPYEMTEINPILTHRHLGKDFPIVNVGHADIVETQNGDWWMVCLASRPYGGYYRNLGRETFLVPFVWEDGWPIVNKGKGMVESEVEFPNLDEHKWPALPHTDSFESEKLDDSWNFLRTPRGGDFWSLSDRQGYLRLKAKKETIMEEENPAFIGRRQQHINFFAQTVMEFQPKTAYETAGLVLLQNHNYQFRVEILLDNQQTLIRLVRREAGRDQIVAEKTIDGDKRIYFKVEAIGQDYSFFYTTEPFNWRILALNVDGRILSTDLAGGFVGTYIGMYCSGNGKESDNYADFDWFEYYGIEE</sequence>
<evidence type="ECO:0000256" key="2">
    <source>
        <dbReference type="ARBA" id="ARBA00022801"/>
    </source>
</evidence>
<dbReference type="STRING" id="1298598.JCM21714_1153"/>
<evidence type="ECO:0000256" key="5">
    <source>
        <dbReference type="RuleBase" id="RU361187"/>
    </source>
</evidence>
<organism evidence="7 8">
    <name type="scientific">Gracilibacillus boraciitolerans JCM 21714</name>
    <dbReference type="NCBI Taxonomy" id="1298598"/>
    <lineage>
        <taxon>Bacteria</taxon>
        <taxon>Bacillati</taxon>
        <taxon>Bacillota</taxon>
        <taxon>Bacilli</taxon>
        <taxon>Bacillales</taxon>
        <taxon>Bacillaceae</taxon>
        <taxon>Gracilibacillus</taxon>
    </lineage>
</organism>
<comment type="similarity">
    <text evidence="1 5">Belongs to the glycosyl hydrolase 43 family.</text>
</comment>
<gene>
    <name evidence="7" type="ORF">JCM21714_1153</name>
</gene>
<dbReference type="Gene3D" id="2.115.10.20">
    <property type="entry name" value="Glycosyl hydrolase domain, family 43"/>
    <property type="match status" value="1"/>
</dbReference>
<evidence type="ECO:0000313" key="8">
    <source>
        <dbReference type="Proteomes" id="UP000019102"/>
    </source>
</evidence>
<dbReference type="EMBL" id="BAVS01000003">
    <property type="protein sequence ID" value="GAE92171.1"/>
    <property type="molecule type" value="Genomic_DNA"/>
</dbReference>
<keyword evidence="8" id="KW-1185">Reference proteome</keyword>
<dbReference type="GO" id="GO:0005975">
    <property type="term" value="P:carbohydrate metabolic process"/>
    <property type="evidence" value="ECO:0007669"/>
    <property type="project" value="InterPro"/>
</dbReference>
<comment type="caution">
    <text evidence="7">The sequence shown here is derived from an EMBL/GenBank/DDBJ whole genome shotgun (WGS) entry which is preliminary data.</text>
</comment>
<dbReference type="Pfam" id="PF04616">
    <property type="entry name" value="Glyco_hydro_43"/>
    <property type="match status" value="1"/>
</dbReference>
<evidence type="ECO:0000256" key="3">
    <source>
        <dbReference type="ARBA" id="ARBA00023295"/>
    </source>
</evidence>
<keyword evidence="2 5" id="KW-0378">Hydrolase</keyword>
<evidence type="ECO:0000256" key="4">
    <source>
        <dbReference type="PIRSR" id="PIRSR606710-2"/>
    </source>
</evidence>
<accession>W4VG82</accession>
<dbReference type="AlphaFoldDB" id="W4VG82"/>
<dbReference type="InterPro" id="IPR013320">
    <property type="entry name" value="ConA-like_dom_sf"/>
</dbReference>
<dbReference type="eggNOG" id="COG3507">
    <property type="taxonomic scope" value="Bacteria"/>
</dbReference>
<dbReference type="InterPro" id="IPR051795">
    <property type="entry name" value="Glycosyl_Hydrlase_43"/>
</dbReference>
<keyword evidence="3 5" id="KW-0326">Glycosidase</keyword>
<dbReference type="InterPro" id="IPR041542">
    <property type="entry name" value="GH43_C2"/>
</dbReference>
<name>W4VG82_9BACI</name>
<dbReference type="SUPFAM" id="SSF75005">
    <property type="entry name" value="Arabinanase/levansucrase/invertase"/>
    <property type="match status" value="1"/>
</dbReference>
<dbReference type="SUPFAM" id="SSF49899">
    <property type="entry name" value="Concanavalin A-like lectins/glucanases"/>
    <property type="match status" value="1"/>
</dbReference>
<dbReference type="Gene3D" id="2.60.120.200">
    <property type="match status" value="1"/>
</dbReference>
<protein>
    <submittedName>
        <fullName evidence="7">Beta-xylosidase</fullName>
    </submittedName>
</protein>
<dbReference type="GO" id="GO:0004553">
    <property type="term" value="F:hydrolase activity, hydrolyzing O-glycosyl compounds"/>
    <property type="evidence" value="ECO:0007669"/>
    <property type="project" value="InterPro"/>
</dbReference>
<dbReference type="PANTHER" id="PTHR42812:SF12">
    <property type="entry name" value="BETA-XYLOSIDASE-RELATED"/>
    <property type="match status" value="1"/>
</dbReference>
<dbReference type="PANTHER" id="PTHR42812">
    <property type="entry name" value="BETA-XYLOSIDASE"/>
    <property type="match status" value="1"/>
</dbReference>
<dbReference type="InterPro" id="IPR006710">
    <property type="entry name" value="Glyco_hydro_43"/>
</dbReference>
<reference evidence="7 8" key="1">
    <citation type="journal article" date="2014" name="Genome Announc.">
        <title>Draft Genome Sequence of the Boron-Tolerant and Moderately Halotolerant Bacterium Gracilibacillus boraciitolerans JCM 21714T.</title>
        <authorList>
            <person name="Ahmed I."/>
            <person name="Oshima K."/>
            <person name="Suda W."/>
            <person name="Kitamura K."/>
            <person name="Iida T."/>
            <person name="Ohmori Y."/>
            <person name="Fujiwara T."/>
            <person name="Hattori M."/>
            <person name="Ohkuma M."/>
        </authorList>
    </citation>
    <scope>NUCLEOTIDE SEQUENCE [LARGE SCALE GENOMIC DNA]</scope>
    <source>
        <strain evidence="7 8">JCM 21714</strain>
    </source>
</reference>
<evidence type="ECO:0000256" key="1">
    <source>
        <dbReference type="ARBA" id="ARBA00009865"/>
    </source>
</evidence>